<dbReference type="InterPro" id="IPR050951">
    <property type="entry name" value="Retrovirus_Pol_polyprotein"/>
</dbReference>
<evidence type="ECO:0000313" key="5">
    <source>
        <dbReference type="WBParaSite" id="PSAMB.scaffold5235size12255.g26168.t1"/>
    </source>
</evidence>
<dbReference type="WBParaSite" id="PSAMB.scaffold5235size12255.g26168.t1">
    <property type="protein sequence ID" value="PSAMB.scaffold5235size12255.g26168.t1"/>
    <property type="gene ID" value="PSAMB.scaffold5235size12255.g26168"/>
</dbReference>
<dbReference type="Proteomes" id="UP000887566">
    <property type="component" value="Unplaced"/>
</dbReference>
<dbReference type="AlphaFoldDB" id="A0A914WUZ9"/>
<dbReference type="PROSITE" id="PS50158">
    <property type="entry name" value="ZF_CCHC"/>
    <property type="match status" value="1"/>
</dbReference>
<keyword evidence="1" id="KW-0862">Zinc</keyword>
<evidence type="ECO:0000256" key="2">
    <source>
        <dbReference type="SAM" id="MobiDB-lite"/>
    </source>
</evidence>
<feature type="compositionally biased region" description="Polar residues" evidence="2">
    <location>
        <begin position="252"/>
        <end position="261"/>
    </location>
</feature>
<dbReference type="PANTHER" id="PTHR37984:SF9">
    <property type="entry name" value="INTEGRASE CATALYTIC DOMAIN-CONTAINING PROTEIN"/>
    <property type="match status" value="1"/>
</dbReference>
<dbReference type="GO" id="GO:0008270">
    <property type="term" value="F:zinc ion binding"/>
    <property type="evidence" value="ECO:0007669"/>
    <property type="project" value="UniProtKB-KW"/>
</dbReference>
<dbReference type="Gene3D" id="4.10.60.10">
    <property type="entry name" value="Zinc finger, CCHC-type"/>
    <property type="match status" value="1"/>
</dbReference>
<dbReference type="Gene3D" id="2.40.70.10">
    <property type="entry name" value="Acid Proteases"/>
    <property type="match status" value="1"/>
</dbReference>
<proteinExistence type="predicted"/>
<sequence length="494" mass="54907">MASGTSELKQELQATSMPTSYSLYQVSLPPKYNVGDSWKTWSLLFKVYLEEHDPLSDKGKKVALLSSLSLKAVEELQAICEPDDPLDEHVKFNDLLNGLSRRFMELTNDTLERNKYFQLKMGSSSLEEFASSLKKAAATCKFPSAYYDMALTDGFILGVPDYIRSVLIRDKPANLATALESAENVQLSRLSIDARPQSSADIEPVNQVQKSNSSAGDHPCFRCGRTNHQPNDCWFRNERCNSCNKHGHISKVCQTKQQSDQPQKKGKKDSSSDYQNNQVVANLVNIKVSTLTIHADLVDMHRIGVKLQMNGVPAELEYDTGAAVTVINKNLWSKLGKPPLSSSRDSCRGYNQKIPLMGKAMVDVTCDGKQAKLKMLVSHSGDNVMGHLWIHALQLFCECQLKTCMKPLKVSTVSCSTSASGTSTIDDLLSEFPQVFQSGLGHRTKAKAHLSLKQDSRPKFMKARTLPYAVYDAVDKELNRLVEQGVLQPINYSN</sequence>
<dbReference type="SMART" id="SM00343">
    <property type="entry name" value="ZnF_C2HC"/>
    <property type="match status" value="2"/>
</dbReference>
<evidence type="ECO:0000313" key="4">
    <source>
        <dbReference type="Proteomes" id="UP000887566"/>
    </source>
</evidence>
<feature type="region of interest" description="Disordered" evidence="2">
    <location>
        <begin position="196"/>
        <end position="215"/>
    </location>
</feature>
<feature type="domain" description="CCHC-type" evidence="3">
    <location>
        <begin position="220"/>
        <end position="233"/>
    </location>
</feature>
<dbReference type="GO" id="GO:0019899">
    <property type="term" value="F:enzyme binding"/>
    <property type="evidence" value="ECO:0007669"/>
    <property type="project" value="UniProtKB-ARBA"/>
</dbReference>
<dbReference type="PANTHER" id="PTHR37984">
    <property type="entry name" value="PROTEIN CBG26694"/>
    <property type="match status" value="1"/>
</dbReference>
<evidence type="ECO:0000256" key="1">
    <source>
        <dbReference type="PROSITE-ProRule" id="PRU00047"/>
    </source>
</evidence>
<dbReference type="InterPro" id="IPR001878">
    <property type="entry name" value="Znf_CCHC"/>
</dbReference>
<feature type="region of interest" description="Disordered" evidence="2">
    <location>
        <begin position="251"/>
        <end position="274"/>
    </location>
</feature>
<reference evidence="5" key="1">
    <citation type="submission" date="2022-11" db="UniProtKB">
        <authorList>
            <consortium name="WormBaseParasite"/>
        </authorList>
    </citation>
    <scope>IDENTIFICATION</scope>
</reference>
<keyword evidence="4" id="KW-1185">Reference proteome</keyword>
<name>A0A914WUZ9_9BILA</name>
<dbReference type="SUPFAM" id="SSF50630">
    <property type="entry name" value="Acid proteases"/>
    <property type="match status" value="1"/>
</dbReference>
<accession>A0A914WUZ9</accession>
<keyword evidence="1" id="KW-0863">Zinc-finger</keyword>
<keyword evidence="1" id="KW-0479">Metal-binding</keyword>
<evidence type="ECO:0000259" key="3">
    <source>
        <dbReference type="PROSITE" id="PS50158"/>
    </source>
</evidence>
<dbReference type="InterPro" id="IPR036875">
    <property type="entry name" value="Znf_CCHC_sf"/>
</dbReference>
<dbReference type="GO" id="GO:0003676">
    <property type="term" value="F:nucleic acid binding"/>
    <property type="evidence" value="ECO:0007669"/>
    <property type="project" value="InterPro"/>
</dbReference>
<organism evidence="4 5">
    <name type="scientific">Plectus sambesii</name>
    <dbReference type="NCBI Taxonomy" id="2011161"/>
    <lineage>
        <taxon>Eukaryota</taxon>
        <taxon>Metazoa</taxon>
        <taxon>Ecdysozoa</taxon>
        <taxon>Nematoda</taxon>
        <taxon>Chromadorea</taxon>
        <taxon>Plectida</taxon>
        <taxon>Plectina</taxon>
        <taxon>Plectoidea</taxon>
        <taxon>Plectidae</taxon>
        <taxon>Plectus</taxon>
    </lineage>
</organism>
<dbReference type="SUPFAM" id="SSF57756">
    <property type="entry name" value="Retrovirus zinc finger-like domains"/>
    <property type="match status" value="1"/>
</dbReference>
<protein>
    <submittedName>
        <fullName evidence="5">CCHC-type domain-containing protein</fullName>
    </submittedName>
</protein>
<dbReference type="InterPro" id="IPR021109">
    <property type="entry name" value="Peptidase_aspartic_dom_sf"/>
</dbReference>